<evidence type="ECO:0000313" key="9">
    <source>
        <dbReference type="Proteomes" id="UP000216316"/>
    </source>
</evidence>
<dbReference type="PROSITE" id="PS51257">
    <property type="entry name" value="PROKAR_LIPOPROTEIN"/>
    <property type="match status" value="1"/>
</dbReference>
<dbReference type="AlphaFoldDB" id="A0A256LI36"/>
<comment type="similarity">
    <text evidence="2">Belongs to the bacterial solute-binding protein 1 family.</text>
</comment>
<comment type="subcellular location">
    <subcellularLocation>
        <location evidence="1">Cell envelope</location>
    </subcellularLocation>
</comment>
<reference evidence="8 9" key="3">
    <citation type="submission" date="2017-09" db="EMBL/GenBank/DDBJ databases">
        <title>Tripartite evolution among Lactobacillus johnsonii, Lactobacillus taiwanensis, Lactobacillus reuteri and their rodent host.</title>
        <authorList>
            <person name="Wang T."/>
            <person name="Knowles S."/>
            <person name="Cheng C."/>
        </authorList>
    </citation>
    <scope>NUCLEOTIDE SEQUENCE [LARGE SCALE GENOMIC DNA]</scope>
    <source>
        <strain evidence="7 8">609q</strain>
        <strain evidence="6 9">609u</strain>
    </source>
</reference>
<feature type="chain" id="PRO_5038398883" evidence="5">
    <location>
        <begin position="22"/>
        <end position="430"/>
    </location>
</feature>
<evidence type="ECO:0000256" key="5">
    <source>
        <dbReference type="SAM" id="SignalP"/>
    </source>
</evidence>
<sequence length="430" mass="48186">MKFRKKMLTLAAIGTALLAVGCSKTQTKESSSKIPTKITKNTTVTFWYSLTGSSEKALKKMTADFEKENPKIKIKLESQGGNYADLQSKLSSTMQSPDNLPTITQAYPGWLYNAAKQKILVDLTPYVKNDDLGWGPYAKSNIKQALWNGAKINNTQYGVPFNKSVEVLFYNKTLLDQYNLKVPQTMGELKSASEKIYQKSDHQVTGAGFDALNNYYMLGMKEKGINFTKKINFSGKDSKEVIDYYADGVRKGYFMQAGTEKYMSTPFNSGKVAMFIGSTANEAYLKQGLKKEYQFGIAPRPSKVNAQQGTDIYMFNQASARQKSAAFKYLKFLTSKKEQFYWTKTTGYMPVNTQVLNSQAYKSLNTSKVPAILAETTKDLYFLPVTKNATPAYDQVQASMQAILADAKKKKNINPAIQTAKQKFDASWKQ</sequence>
<evidence type="ECO:0000313" key="8">
    <source>
        <dbReference type="Proteomes" id="UP000215828"/>
    </source>
</evidence>
<dbReference type="EMBL" id="NGNV01000062">
    <property type="protein sequence ID" value="OYR86998.1"/>
    <property type="molecule type" value="Genomic_DNA"/>
</dbReference>
<dbReference type="Proteomes" id="UP000215828">
    <property type="component" value="Unassembled WGS sequence"/>
</dbReference>
<accession>A0A256LI36</accession>
<reference evidence="7 8" key="1">
    <citation type="submission" date="2017-04" db="EMBL/GenBank/DDBJ databases">
        <authorList>
            <person name="Afonso C.L."/>
            <person name="Miller P.J."/>
            <person name="Scott M.A."/>
            <person name="Spackman E."/>
            <person name="Goraichik I."/>
            <person name="Dimitrov K.M."/>
            <person name="Suarez D.L."/>
            <person name="Swayne D.E."/>
        </authorList>
    </citation>
    <scope>NUCLEOTIDE SEQUENCE [LARGE SCALE GENOMIC DNA]</scope>
    <source>
        <strain evidence="7 8">609q</strain>
    </source>
</reference>
<keyword evidence="3" id="KW-0813">Transport</keyword>
<keyword evidence="9" id="KW-1185">Reference proteome</keyword>
<dbReference type="Gene3D" id="3.40.190.10">
    <property type="entry name" value="Periplasmic binding protein-like II"/>
    <property type="match status" value="1"/>
</dbReference>
<evidence type="ECO:0000313" key="7">
    <source>
        <dbReference type="EMBL" id="OYR93115.1"/>
    </source>
</evidence>
<dbReference type="InterPro" id="IPR006059">
    <property type="entry name" value="SBP"/>
</dbReference>
<evidence type="ECO:0000256" key="4">
    <source>
        <dbReference type="ARBA" id="ARBA00022729"/>
    </source>
</evidence>
<gene>
    <name evidence="6" type="ORF">CBF53_09805</name>
    <name evidence="7" type="ORF">CBF70_01610</name>
</gene>
<dbReference type="Pfam" id="PF13416">
    <property type="entry name" value="SBP_bac_8"/>
    <property type="match status" value="1"/>
</dbReference>
<reference evidence="6 9" key="2">
    <citation type="submission" date="2017-05" db="EMBL/GenBank/DDBJ databases">
        <authorList>
            <person name="Lin X.B."/>
            <person name="Stothard P."/>
            <person name="Tasseva G."/>
            <person name="Walter J."/>
        </authorList>
    </citation>
    <scope>NUCLEOTIDE SEQUENCE [LARGE SCALE GENOMIC DNA]</scope>
    <source>
        <strain evidence="6 9">609u</strain>
    </source>
</reference>
<dbReference type="EMBL" id="NGNX01000004">
    <property type="protein sequence ID" value="OYR93115.1"/>
    <property type="molecule type" value="Genomic_DNA"/>
</dbReference>
<proteinExistence type="inferred from homology"/>
<dbReference type="GO" id="GO:0030313">
    <property type="term" value="C:cell envelope"/>
    <property type="evidence" value="ECO:0007669"/>
    <property type="project" value="UniProtKB-SubCell"/>
</dbReference>
<feature type="signal peptide" evidence="5">
    <location>
        <begin position="1"/>
        <end position="21"/>
    </location>
</feature>
<keyword evidence="4 5" id="KW-0732">Signal</keyword>
<name>A0A256LI36_9LACO</name>
<comment type="caution">
    <text evidence="7">The sequence shown here is derived from an EMBL/GenBank/DDBJ whole genome shotgun (WGS) entry which is preliminary data.</text>
</comment>
<dbReference type="PANTHER" id="PTHR43649:SF31">
    <property type="entry name" value="SN-GLYCEROL-3-PHOSPHATE-BINDING PERIPLASMIC PROTEIN UGPB"/>
    <property type="match status" value="1"/>
</dbReference>
<organism evidence="7 8">
    <name type="scientific">Lactobacillus taiwanensis</name>
    <dbReference type="NCBI Taxonomy" id="508451"/>
    <lineage>
        <taxon>Bacteria</taxon>
        <taxon>Bacillati</taxon>
        <taxon>Bacillota</taxon>
        <taxon>Bacilli</taxon>
        <taxon>Lactobacillales</taxon>
        <taxon>Lactobacillaceae</taxon>
        <taxon>Lactobacillus</taxon>
    </lineage>
</organism>
<evidence type="ECO:0000256" key="3">
    <source>
        <dbReference type="ARBA" id="ARBA00022448"/>
    </source>
</evidence>
<evidence type="ECO:0000313" key="6">
    <source>
        <dbReference type="EMBL" id="OYR86998.1"/>
    </source>
</evidence>
<dbReference type="SUPFAM" id="SSF53850">
    <property type="entry name" value="Periplasmic binding protein-like II"/>
    <property type="match status" value="1"/>
</dbReference>
<evidence type="ECO:0000256" key="2">
    <source>
        <dbReference type="ARBA" id="ARBA00008520"/>
    </source>
</evidence>
<dbReference type="Proteomes" id="UP000216316">
    <property type="component" value="Unassembled WGS sequence"/>
</dbReference>
<dbReference type="InterPro" id="IPR050490">
    <property type="entry name" value="Bact_solute-bd_prot1"/>
</dbReference>
<protein>
    <submittedName>
        <fullName evidence="7">ABC transporter substrate-binding protein</fullName>
    </submittedName>
</protein>
<dbReference type="PANTHER" id="PTHR43649">
    <property type="entry name" value="ARABINOSE-BINDING PROTEIN-RELATED"/>
    <property type="match status" value="1"/>
</dbReference>
<dbReference type="RefSeq" id="WP_094496687.1">
    <property type="nucleotide sequence ID" value="NZ_NGNV01000062.1"/>
</dbReference>
<evidence type="ECO:0000256" key="1">
    <source>
        <dbReference type="ARBA" id="ARBA00004196"/>
    </source>
</evidence>